<dbReference type="InterPro" id="IPR038332">
    <property type="entry name" value="PPE_sf"/>
</dbReference>
<feature type="region of interest" description="Disordered" evidence="1">
    <location>
        <begin position="200"/>
        <end position="292"/>
    </location>
</feature>
<dbReference type="AlphaFoldDB" id="H5X173"/>
<organism evidence="2 3">
    <name type="scientific">Saccharomonospora marina XMU15</name>
    <dbReference type="NCBI Taxonomy" id="882083"/>
    <lineage>
        <taxon>Bacteria</taxon>
        <taxon>Bacillati</taxon>
        <taxon>Actinomycetota</taxon>
        <taxon>Actinomycetes</taxon>
        <taxon>Pseudonocardiales</taxon>
        <taxon>Pseudonocardiaceae</taxon>
        <taxon>Saccharomonospora</taxon>
    </lineage>
</organism>
<evidence type="ECO:0008006" key="4">
    <source>
        <dbReference type="Google" id="ProtNLM"/>
    </source>
</evidence>
<feature type="region of interest" description="Disordered" evidence="1">
    <location>
        <begin position="324"/>
        <end position="429"/>
    </location>
</feature>
<proteinExistence type="predicted"/>
<feature type="compositionally biased region" description="Low complexity" evidence="1">
    <location>
        <begin position="353"/>
        <end position="373"/>
    </location>
</feature>
<dbReference type="HOGENOM" id="CLU_639183_0_0_11"/>
<protein>
    <recommendedName>
        <fullName evidence="4">PPE family protein</fullName>
    </recommendedName>
</protein>
<evidence type="ECO:0000313" key="3">
    <source>
        <dbReference type="Proteomes" id="UP000004926"/>
    </source>
</evidence>
<dbReference type="STRING" id="882083.SacmaDRAFT_0288"/>
<reference evidence="2 3" key="1">
    <citation type="journal article" date="2012" name="Stand. Genomic Sci.">
        <title>Genome sequence of the ocean sediment bacterium Saccharomonospora marina type strain (XMU15(T)).</title>
        <authorList>
            <person name="Klenk H.P."/>
            <person name="Lu M."/>
            <person name="Lucas S."/>
            <person name="Lapidus A."/>
            <person name="Copeland A."/>
            <person name="Pitluck S."/>
            <person name="Goodwin L.A."/>
            <person name="Han C."/>
            <person name="Tapia R."/>
            <person name="Brambilla E.M."/>
            <person name="Potter G."/>
            <person name="Land M."/>
            <person name="Ivanova N."/>
            <person name="Rohde M."/>
            <person name="Goker M."/>
            <person name="Detter J.C."/>
            <person name="Li W.J."/>
            <person name="Kyrpides N.C."/>
            <person name="Woyke T."/>
        </authorList>
    </citation>
    <scope>NUCLEOTIDE SEQUENCE [LARGE SCALE GENOMIC DNA]</scope>
    <source>
        <strain evidence="2 3">XMU15</strain>
    </source>
</reference>
<dbReference type="Proteomes" id="UP000004926">
    <property type="component" value="Chromosome"/>
</dbReference>
<sequence>MGLFSIDDAALAEIVKRVIAEQGVVAIPELVRRVHQGDSSRWHEASAKANALVDGHDQTGDRGSRMLQALESSWTGGGAAAAMERVRAGVKAAQLSSEVYGSNARQYADNAHAFESLKARLTPMAEQAPERSAWDTLTPWDTDQEDQVNRYKAQLEQNRQTYQAYEETMKSSHAGVRREFGELAALDGGFDEINIETSAGSTAANESRGQQPTQPTQQTGGLPRASTSPVGPGSHSLTDLPAAATGSQPGDSTSTSGYASPHATSPAASTPAYQAPGTHSPTPGSGSGGAAFGFTPAAGGSAGAGTRFPPLGMAGSGSGNAGSRLVGGGSAGTAGGPGLGKGSGAGSLGPGGQPAASQAGSSTGSAAGARAGMGAMGGAGAGRGQGHEDEAHERRYVQDSDEAFKFAESDGVLRDPDTGNVVTPPTIGG</sequence>
<evidence type="ECO:0000313" key="2">
    <source>
        <dbReference type="EMBL" id="EHR48597.1"/>
    </source>
</evidence>
<name>H5X173_9PSEU</name>
<feature type="compositionally biased region" description="Polar residues" evidence="1">
    <location>
        <begin position="245"/>
        <end position="257"/>
    </location>
</feature>
<feature type="compositionally biased region" description="Gly residues" evidence="1">
    <location>
        <begin position="374"/>
        <end position="384"/>
    </location>
</feature>
<accession>H5X173</accession>
<feature type="compositionally biased region" description="Gly residues" evidence="1">
    <location>
        <begin position="324"/>
        <end position="352"/>
    </location>
</feature>
<gene>
    <name evidence="2" type="ORF">SacmaDRAFT_0288</name>
</gene>
<keyword evidence="3" id="KW-1185">Reference proteome</keyword>
<evidence type="ECO:0000256" key="1">
    <source>
        <dbReference type="SAM" id="MobiDB-lite"/>
    </source>
</evidence>
<feature type="compositionally biased region" description="Low complexity" evidence="1">
    <location>
        <begin position="258"/>
        <end position="284"/>
    </location>
</feature>
<dbReference type="Gene3D" id="1.20.1260.20">
    <property type="entry name" value="PPE superfamily"/>
    <property type="match status" value="1"/>
</dbReference>
<dbReference type="OrthoDB" id="3555243at2"/>
<dbReference type="RefSeq" id="WP_009151988.1">
    <property type="nucleotide sequence ID" value="NZ_CM001439.1"/>
</dbReference>
<dbReference type="EMBL" id="CM001439">
    <property type="protein sequence ID" value="EHR48597.1"/>
    <property type="molecule type" value="Genomic_DNA"/>
</dbReference>
<feature type="compositionally biased region" description="Basic and acidic residues" evidence="1">
    <location>
        <begin position="385"/>
        <end position="417"/>
    </location>
</feature>
<feature type="compositionally biased region" description="Low complexity" evidence="1">
    <location>
        <begin position="209"/>
        <end position="223"/>
    </location>
</feature>